<feature type="region of interest" description="Disordered" evidence="2">
    <location>
        <begin position="149"/>
        <end position="205"/>
    </location>
</feature>
<organism evidence="6 7">
    <name type="scientific">Polytolypa hystricis (strain UAMH7299)</name>
    <dbReference type="NCBI Taxonomy" id="1447883"/>
    <lineage>
        <taxon>Eukaryota</taxon>
        <taxon>Fungi</taxon>
        <taxon>Dikarya</taxon>
        <taxon>Ascomycota</taxon>
        <taxon>Pezizomycotina</taxon>
        <taxon>Eurotiomycetes</taxon>
        <taxon>Eurotiomycetidae</taxon>
        <taxon>Onygenales</taxon>
        <taxon>Onygenales incertae sedis</taxon>
        <taxon>Polytolypa</taxon>
    </lineage>
</organism>
<keyword evidence="1 4" id="KW-0732">Signal</keyword>
<comment type="caution">
    <text evidence="6">The sequence shown here is derived from an EMBL/GenBank/DDBJ whole genome shotgun (WGS) entry which is preliminary data.</text>
</comment>
<keyword evidence="3" id="KW-0472">Membrane</keyword>
<dbReference type="AlphaFoldDB" id="A0A2B7Z4V5"/>
<dbReference type="OrthoDB" id="4188296at2759"/>
<evidence type="ECO:0000256" key="2">
    <source>
        <dbReference type="SAM" id="MobiDB-lite"/>
    </source>
</evidence>
<name>A0A2B7Z4V5_POLH7</name>
<evidence type="ECO:0000259" key="5">
    <source>
        <dbReference type="Pfam" id="PF10342"/>
    </source>
</evidence>
<proteinExistence type="predicted"/>
<gene>
    <name evidence="6" type="ORF">AJ80_00328</name>
</gene>
<dbReference type="InterPro" id="IPR052982">
    <property type="entry name" value="SRP1/TIP1-like"/>
</dbReference>
<dbReference type="EMBL" id="PDNA01000002">
    <property type="protein sequence ID" value="PGH28072.1"/>
    <property type="molecule type" value="Genomic_DNA"/>
</dbReference>
<evidence type="ECO:0000313" key="6">
    <source>
        <dbReference type="EMBL" id="PGH28072.1"/>
    </source>
</evidence>
<evidence type="ECO:0000313" key="7">
    <source>
        <dbReference type="Proteomes" id="UP000224634"/>
    </source>
</evidence>
<dbReference type="Proteomes" id="UP000224634">
    <property type="component" value="Unassembled WGS sequence"/>
</dbReference>
<protein>
    <recommendedName>
        <fullName evidence="5">Yeast cell wall synthesis Kre9/Knh1-like N-terminal domain-containing protein</fullName>
    </recommendedName>
</protein>
<keyword evidence="7" id="KW-1185">Reference proteome</keyword>
<feature type="transmembrane region" description="Helical" evidence="3">
    <location>
        <begin position="212"/>
        <end position="240"/>
    </location>
</feature>
<evidence type="ECO:0000256" key="1">
    <source>
        <dbReference type="ARBA" id="ARBA00022729"/>
    </source>
</evidence>
<dbReference type="Pfam" id="PF10342">
    <property type="entry name" value="Kre9_KNH"/>
    <property type="match status" value="1"/>
</dbReference>
<evidence type="ECO:0000256" key="4">
    <source>
        <dbReference type="SAM" id="SignalP"/>
    </source>
</evidence>
<evidence type="ECO:0000256" key="3">
    <source>
        <dbReference type="SAM" id="Phobius"/>
    </source>
</evidence>
<accession>A0A2B7Z4V5</accession>
<dbReference type="PANTHER" id="PTHR40633:SF1">
    <property type="entry name" value="GPI ANCHORED SERINE-THREONINE RICH PROTEIN (AFU_ORTHOLOGUE AFUA_1G03630)"/>
    <property type="match status" value="1"/>
</dbReference>
<feature type="compositionally biased region" description="Low complexity" evidence="2">
    <location>
        <begin position="193"/>
        <end position="204"/>
    </location>
</feature>
<feature type="chain" id="PRO_5012089543" description="Yeast cell wall synthesis Kre9/Knh1-like N-terminal domain-containing protein" evidence="4">
    <location>
        <begin position="22"/>
        <end position="302"/>
    </location>
</feature>
<keyword evidence="3" id="KW-0812">Transmembrane</keyword>
<dbReference type="PANTHER" id="PTHR40633">
    <property type="entry name" value="MATRIX PROTEIN, PUTATIVE (AFU_ORTHOLOGUE AFUA_8G05410)-RELATED"/>
    <property type="match status" value="1"/>
</dbReference>
<dbReference type="InterPro" id="IPR018466">
    <property type="entry name" value="Kre9/Knh1-like_N"/>
</dbReference>
<feature type="compositionally biased region" description="Gly residues" evidence="2">
    <location>
        <begin position="163"/>
        <end position="175"/>
    </location>
</feature>
<keyword evidence="3" id="KW-1133">Transmembrane helix</keyword>
<sequence>MLPAELFSLFLFLIWPQFTSAWWLAKRAPITKVISPHEGDSITTGVDLEIRWQTSATKGDVSILLRKGGAENLTTVHTIASSTPNNGSYYWRSNDDRFLRAVVYDKLPEAPTSACDYIILLRDRDDSSAAYSPYFTIINLNDDGLPKDANCPAKGEVPKIEGGSEGNGGSEGSDVGGNKEVESDGDAEGEQGMGSSNGDNGDGQVATSNNGYVTAAALAGAVVGTAAGVLLIFIGVFFLAKKRGWFVDKEYIRDQVREQVALAVEALKPFETKPPPEMVRNVYPSEINSKTLHQMPASPHER</sequence>
<feature type="domain" description="Yeast cell wall synthesis Kre9/Knh1-like N-terminal" evidence="5">
    <location>
        <begin position="35"/>
        <end position="137"/>
    </location>
</feature>
<feature type="signal peptide" evidence="4">
    <location>
        <begin position="1"/>
        <end position="21"/>
    </location>
</feature>
<reference evidence="6 7" key="1">
    <citation type="submission" date="2017-10" db="EMBL/GenBank/DDBJ databases">
        <title>Comparative genomics in systemic dimorphic fungi from Ajellomycetaceae.</title>
        <authorList>
            <person name="Munoz J.F."/>
            <person name="Mcewen J.G."/>
            <person name="Clay O.K."/>
            <person name="Cuomo C.A."/>
        </authorList>
    </citation>
    <scope>NUCLEOTIDE SEQUENCE [LARGE SCALE GENOMIC DNA]</scope>
    <source>
        <strain evidence="6 7">UAMH7299</strain>
    </source>
</reference>